<dbReference type="AlphaFoldDB" id="A0AAF5Q3F1"/>
<reference evidence="4" key="1">
    <citation type="submission" date="2015-03" db="EMBL/GenBank/DDBJ databases">
        <title>Wuchereria bancrofti Genome Sequencing Papua New Guinea Strain.</title>
        <authorList>
            <person name="Small S.T."/>
            <person name="Serre D."/>
            <person name="Zimmerman P.A."/>
        </authorList>
    </citation>
    <scope>NUCLEOTIDE SEQUENCE [LARGE SCALE GENOMIC DNA]</scope>
    <source>
        <strain evidence="4">pt0022</strain>
    </source>
</reference>
<dbReference type="PANTHER" id="PTHR10730:SF53">
    <property type="entry name" value="GLYCOSYLTRANSFERASE 25 FAMILY MEMBER"/>
    <property type="match status" value="1"/>
</dbReference>
<keyword evidence="3" id="KW-0808">Transferase</keyword>
<evidence type="ECO:0000256" key="1">
    <source>
        <dbReference type="ARBA" id="ARBA00006721"/>
    </source>
</evidence>
<reference evidence="5" key="3">
    <citation type="submission" date="2024-02" db="UniProtKB">
        <authorList>
            <consortium name="WormBaseParasite"/>
        </authorList>
    </citation>
    <scope>IDENTIFICATION</scope>
    <source>
        <strain evidence="5">pt0022</strain>
    </source>
</reference>
<dbReference type="PANTHER" id="PTHR10730">
    <property type="entry name" value="PROCOLLAGEN-LYSINE,2-OXOGLUTARATE 5-DIOXYGENASE/GLYCOSYLTRANSFERASE 25 FAMILY MEMBER"/>
    <property type="match status" value="1"/>
</dbReference>
<evidence type="ECO:0000313" key="5">
    <source>
        <dbReference type="WBParaSite" id="mrna-Wban_09459"/>
    </source>
</evidence>
<protein>
    <submittedName>
        <fullName evidence="5">Uncharacterized protein</fullName>
    </submittedName>
</protein>
<dbReference type="WBParaSite" id="mrna-Wban_09459">
    <property type="protein sequence ID" value="mrna-Wban_09459"/>
    <property type="gene ID" value="Wban_09459"/>
</dbReference>
<proteinExistence type="inferred from homology"/>
<dbReference type="Proteomes" id="UP000093561">
    <property type="component" value="Unassembled WGS sequence"/>
</dbReference>
<reference evidence="4" key="2">
    <citation type="journal article" date="2016" name="Mol. Ecol.">
        <title>Population genomics of the filarial nematode parasite Wuchereria bancrofti from mosquitoes.</title>
        <authorList>
            <person name="Small S.T."/>
            <person name="Reimer L.J."/>
            <person name="Tisch D.J."/>
            <person name="King C.L."/>
            <person name="Christensen B.M."/>
            <person name="Siba P.M."/>
            <person name="Kazura J.W."/>
            <person name="Serre D."/>
            <person name="Zimmerman P.A."/>
        </authorList>
    </citation>
    <scope>NUCLEOTIDE SEQUENCE</scope>
    <source>
        <strain evidence="4">pt0022</strain>
    </source>
</reference>
<evidence type="ECO:0000256" key="2">
    <source>
        <dbReference type="ARBA" id="ARBA00022676"/>
    </source>
</evidence>
<organism evidence="4 5">
    <name type="scientific">Wuchereria bancrofti</name>
    <dbReference type="NCBI Taxonomy" id="6293"/>
    <lineage>
        <taxon>Eukaryota</taxon>
        <taxon>Metazoa</taxon>
        <taxon>Ecdysozoa</taxon>
        <taxon>Nematoda</taxon>
        <taxon>Chromadorea</taxon>
        <taxon>Rhabditida</taxon>
        <taxon>Spirurina</taxon>
        <taxon>Spiruromorpha</taxon>
        <taxon>Filarioidea</taxon>
        <taxon>Onchocercidae</taxon>
        <taxon>Wuchereria</taxon>
    </lineage>
</organism>
<keyword evidence="2" id="KW-0328">Glycosyltransferase</keyword>
<evidence type="ECO:0000256" key="3">
    <source>
        <dbReference type="ARBA" id="ARBA00022679"/>
    </source>
</evidence>
<name>A0AAF5Q3F1_WUCBA</name>
<comment type="similarity">
    <text evidence="1">Belongs to the glycosyltransferase 25 family.</text>
</comment>
<dbReference type="InterPro" id="IPR050757">
    <property type="entry name" value="Collagen_mod_GT25"/>
</dbReference>
<sequence>MKNLYRTVEYDNSNADLGEKEARKAALLNNTDANFRTFAKRNFNDFVFMLDDDVHLKHETLQLLVHTVVSRKLDVIAPLLTLPGKLFSNFWGALDKRFYVSVFLAKEWSIMDIGHKLRKEWLYFLDEYVRPMQEKLFIGYYQKPMKAATMFVTRYKEDDNFLCKFSTMLQHIP</sequence>
<evidence type="ECO:0000313" key="4">
    <source>
        <dbReference type="Proteomes" id="UP000093561"/>
    </source>
</evidence>
<accession>A0AAF5Q3F1</accession>
<dbReference type="GO" id="GO:0016740">
    <property type="term" value="F:transferase activity"/>
    <property type="evidence" value="ECO:0007669"/>
    <property type="project" value="UniProtKB-KW"/>
</dbReference>